<dbReference type="Proteomes" id="UP000053676">
    <property type="component" value="Unassembled WGS sequence"/>
</dbReference>
<dbReference type="KEGG" id="nai:NECAME_18961"/>
<proteinExistence type="predicted"/>
<evidence type="ECO:0000313" key="1">
    <source>
        <dbReference type="EMBL" id="ETN72220.1"/>
    </source>
</evidence>
<dbReference type="EMBL" id="KI665165">
    <property type="protein sequence ID" value="ETN72220.1"/>
    <property type="molecule type" value="Genomic_DNA"/>
</dbReference>
<organism evidence="1 2">
    <name type="scientific">Necator americanus</name>
    <name type="common">Human hookworm</name>
    <dbReference type="NCBI Taxonomy" id="51031"/>
    <lineage>
        <taxon>Eukaryota</taxon>
        <taxon>Metazoa</taxon>
        <taxon>Ecdysozoa</taxon>
        <taxon>Nematoda</taxon>
        <taxon>Chromadorea</taxon>
        <taxon>Rhabditida</taxon>
        <taxon>Rhabditina</taxon>
        <taxon>Rhabditomorpha</taxon>
        <taxon>Strongyloidea</taxon>
        <taxon>Ancylostomatidae</taxon>
        <taxon>Bunostominae</taxon>
        <taxon>Necator</taxon>
    </lineage>
</organism>
<reference evidence="2" key="1">
    <citation type="journal article" date="2014" name="Nat. Genet.">
        <title>Genome of the human hookworm Necator americanus.</title>
        <authorList>
            <person name="Tang Y.T."/>
            <person name="Gao X."/>
            <person name="Rosa B.A."/>
            <person name="Abubucker S."/>
            <person name="Hallsworth-Pepin K."/>
            <person name="Martin J."/>
            <person name="Tyagi R."/>
            <person name="Heizer E."/>
            <person name="Zhang X."/>
            <person name="Bhonagiri-Palsikar V."/>
            <person name="Minx P."/>
            <person name="Warren W.C."/>
            <person name="Wang Q."/>
            <person name="Zhan B."/>
            <person name="Hotez P.J."/>
            <person name="Sternberg P.W."/>
            <person name="Dougall A."/>
            <person name="Gaze S.T."/>
            <person name="Mulvenna J."/>
            <person name="Sotillo J."/>
            <person name="Ranganathan S."/>
            <person name="Rabelo E.M."/>
            <person name="Wilson R.K."/>
            <person name="Felgner P.L."/>
            <person name="Bethony J."/>
            <person name="Hawdon J.M."/>
            <person name="Gasser R.B."/>
            <person name="Loukas A."/>
            <person name="Mitreva M."/>
        </authorList>
    </citation>
    <scope>NUCLEOTIDE SEQUENCE [LARGE SCALE GENOMIC DNA]</scope>
</reference>
<accession>W2SRG2</accession>
<name>W2SRG2_NECAM</name>
<dbReference type="AlphaFoldDB" id="W2SRG2"/>
<sequence length="276" mass="30806">MPAVGDARAARKRQLAVGRCEQLELVRDDARGEIGLRVVEAHLALRAQRTARRALELHLLEVDEVMRERDADHAVLQLHALVDHRGRNAVADQRAREIRLPDCAAQRELQREMAVEQVSRPEHAARVPERGHVRLDGAADRRLVCDGEDAVARHERRVGIDVEHAHAARLGMRREREAVAAAEGRAHVEVAHAERGKATADLGRDVAQAAFDLHIAGGRRADGEVPVAVEDQIGPERGRHARELLPDLHDARERHVGERARRADAAMVEIERFQLE</sequence>
<keyword evidence="2" id="KW-1185">Reference proteome</keyword>
<protein>
    <submittedName>
        <fullName evidence="1">Uncharacterized protein</fullName>
    </submittedName>
</protein>
<evidence type="ECO:0000313" key="2">
    <source>
        <dbReference type="Proteomes" id="UP000053676"/>
    </source>
</evidence>
<gene>
    <name evidence="1" type="ORF">NECAME_18961</name>
</gene>